<dbReference type="InterPro" id="IPR036907">
    <property type="entry name" value="5'-Nucleotdase_C_sf"/>
</dbReference>
<dbReference type="SUPFAM" id="SSF56300">
    <property type="entry name" value="Metallo-dependent phosphatases"/>
    <property type="match status" value="1"/>
</dbReference>
<dbReference type="EMBL" id="CP110509">
    <property type="protein sequence ID" value="WMB28323.1"/>
    <property type="molecule type" value="Genomic_DNA"/>
</dbReference>
<evidence type="ECO:0000256" key="3">
    <source>
        <dbReference type="SAM" id="MobiDB-lite"/>
    </source>
</evidence>
<protein>
    <submittedName>
        <fullName evidence="6">Bifunctional metallophosphatase/5'-nucleotidase</fullName>
    </submittedName>
</protein>
<feature type="region of interest" description="Disordered" evidence="3">
    <location>
        <begin position="625"/>
        <end position="657"/>
    </location>
</feature>
<dbReference type="InterPro" id="IPR006146">
    <property type="entry name" value="5'-Nucleotdase_CS"/>
</dbReference>
<feature type="domain" description="5'-Nucleotidase C-terminal" evidence="5">
    <location>
        <begin position="371"/>
        <end position="532"/>
    </location>
</feature>
<organism evidence="6 7">
    <name type="scientific">Streptococcus didelphis</name>
    <dbReference type="NCBI Taxonomy" id="102886"/>
    <lineage>
        <taxon>Bacteria</taxon>
        <taxon>Bacillati</taxon>
        <taxon>Bacillota</taxon>
        <taxon>Bacilli</taxon>
        <taxon>Lactobacillales</taxon>
        <taxon>Streptococcaceae</taxon>
        <taxon>Streptococcus</taxon>
    </lineage>
</organism>
<evidence type="ECO:0000259" key="4">
    <source>
        <dbReference type="Pfam" id="PF00149"/>
    </source>
</evidence>
<keyword evidence="1 2" id="KW-0732">Signal</keyword>
<proteinExistence type="inferred from homology"/>
<sequence length="692" mass="75418">MKKRIVLKSSILALVAGMTVMVGSAQADQVDVQILGVNDFHGAIDQTGSAYMPEGKVAGAGTAAQLDAYMDKAQKDFTDQSKTPEATSIRVQAGDMVGASPADSGLLQDEPTVQVFNEMNFEYGTLGNHEFDEGLAEYNRIMTGQAPAPDSTINDITKNYNHVPSKQTIVISNVVDKESGQIPYGWQPYAIKNIPVNNTSVNIGFIGIVTSEIPNLVLRQNYQQYNFLDEAETIAKYAKELRAKNVNAIVVLAHVPATSDKEGRVGEEIATIINKVNKLYPDNSVDIVFAGHNHQYTNGTIGKTRVVQALSQGKAYADVRGKLDTDTQDFIDTPSAQVLAVAPGLLKGSSEIQTMVDQAKTIVAQVTEAKIGQATTPDTISRQVNDNKESAVGNLITKAQLTVAKETYPDIDFAITNDGGIRSDLLVKADKTITWGSAQAVQPFGNILQVVEMTGQDIYDALNEQYDEGEKYFLQMSGLKYTYTDNDLADPLKPFKVVKIYKDNGQEIDPKASYKLVINDFLYGGGDGFASFRKAKLLGAINPDTEVFIKYIKDLEAKNEPVSANLSGVKTYVTAVLESSTSQDSQGRHDIIKRLYRDKQGKIIFVETLSDLFTPFNKLTVSPQVNASKADSTTSTTDDQVSLQKDATKKELPRTGSEENTSLIMSLLGMISLSAVRVIKKKTLSSNKTTRY</sequence>
<dbReference type="Gene3D" id="3.60.21.10">
    <property type="match status" value="1"/>
</dbReference>
<comment type="similarity">
    <text evidence="2">Belongs to the 5'-nucleotidase family.</text>
</comment>
<dbReference type="Pfam" id="PF02872">
    <property type="entry name" value="5_nucleotid_C"/>
    <property type="match status" value="1"/>
</dbReference>
<dbReference type="PROSITE" id="PS00786">
    <property type="entry name" value="5_NUCLEOTIDASE_2"/>
    <property type="match status" value="1"/>
</dbReference>
<dbReference type="RefSeq" id="WP_306675876.1">
    <property type="nucleotide sequence ID" value="NZ_CP110509.1"/>
</dbReference>
<evidence type="ECO:0000313" key="7">
    <source>
        <dbReference type="Proteomes" id="UP001238096"/>
    </source>
</evidence>
<dbReference type="PANTHER" id="PTHR11575:SF24">
    <property type="entry name" value="5'-NUCLEOTIDASE"/>
    <property type="match status" value="1"/>
</dbReference>
<dbReference type="PANTHER" id="PTHR11575">
    <property type="entry name" value="5'-NUCLEOTIDASE-RELATED"/>
    <property type="match status" value="1"/>
</dbReference>
<dbReference type="InterPro" id="IPR029052">
    <property type="entry name" value="Metallo-depent_PP-like"/>
</dbReference>
<dbReference type="PRINTS" id="PR01607">
    <property type="entry name" value="APYRASEFAMLY"/>
</dbReference>
<evidence type="ECO:0000256" key="2">
    <source>
        <dbReference type="RuleBase" id="RU362119"/>
    </source>
</evidence>
<accession>A0ABY9LHJ9</accession>
<dbReference type="SUPFAM" id="SSF55816">
    <property type="entry name" value="5'-nucleotidase (syn. UDP-sugar hydrolase), C-terminal domain"/>
    <property type="match status" value="1"/>
</dbReference>
<gene>
    <name evidence="6" type="ORF">N1496_01305</name>
</gene>
<feature type="domain" description="Calcineurin-like phosphoesterase" evidence="4">
    <location>
        <begin position="34"/>
        <end position="296"/>
    </location>
</feature>
<dbReference type="InterPro" id="IPR006179">
    <property type="entry name" value="5_nucleotidase/apyrase"/>
</dbReference>
<evidence type="ECO:0000256" key="1">
    <source>
        <dbReference type="ARBA" id="ARBA00022729"/>
    </source>
</evidence>
<feature type="signal peptide" evidence="2">
    <location>
        <begin position="1"/>
        <end position="27"/>
    </location>
</feature>
<name>A0ABY9LHJ9_9STRE</name>
<dbReference type="InterPro" id="IPR008334">
    <property type="entry name" value="5'-Nucleotdase_C"/>
</dbReference>
<dbReference type="Pfam" id="PF00149">
    <property type="entry name" value="Metallophos"/>
    <property type="match status" value="1"/>
</dbReference>
<keyword evidence="2" id="KW-0547">Nucleotide-binding</keyword>
<keyword evidence="7" id="KW-1185">Reference proteome</keyword>
<reference evidence="7" key="1">
    <citation type="submission" date="2022-10" db="EMBL/GenBank/DDBJ databases">
        <title>Streptococcus didelphis as causative of fatal infections in opossums (Didelphis albiventris).</title>
        <authorList>
            <person name="Breyer G.M."/>
            <person name="Da Silva M.E.R.J."/>
            <person name="Siqueira F.M."/>
        </authorList>
    </citation>
    <scope>NUCLEOTIDE SEQUENCE [LARGE SCALE GENOMIC DNA]</scope>
    <source>
        <strain evidence="7">LBVP101/21</strain>
    </source>
</reference>
<keyword evidence="2" id="KW-0378">Hydrolase</keyword>
<dbReference type="Proteomes" id="UP001238096">
    <property type="component" value="Chromosome"/>
</dbReference>
<evidence type="ECO:0000313" key="6">
    <source>
        <dbReference type="EMBL" id="WMB28323.1"/>
    </source>
</evidence>
<feature type="chain" id="PRO_5044953197" evidence="2">
    <location>
        <begin position="28"/>
        <end position="692"/>
    </location>
</feature>
<feature type="compositionally biased region" description="Basic and acidic residues" evidence="3">
    <location>
        <begin position="646"/>
        <end position="657"/>
    </location>
</feature>
<dbReference type="InterPro" id="IPR004843">
    <property type="entry name" value="Calcineurin-like_PHP"/>
</dbReference>
<dbReference type="Gene3D" id="3.90.780.10">
    <property type="entry name" value="5'-Nucleotidase, C-terminal domain"/>
    <property type="match status" value="1"/>
</dbReference>
<evidence type="ECO:0000259" key="5">
    <source>
        <dbReference type="Pfam" id="PF02872"/>
    </source>
</evidence>